<protein>
    <recommendedName>
        <fullName evidence="2">histidine kinase</fullName>
        <ecNumber evidence="2">2.7.13.3</ecNumber>
    </recommendedName>
</protein>
<keyword evidence="13" id="KW-1185">Reference proteome</keyword>
<dbReference type="Gene3D" id="3.30.450.20">
    <property type="entry name" value="PAS domain"/>
    <property type="match status" value="2"/>
</dbReference>
<organism evidence="12 13">
    <name type="scientific">Pelosinus propionicus DSM 13327</name>
    <dbReference type="NCBI Taxonomy" id="1123291"/>
    <lineage>
        <taxon>Bacteria</taxon>
        <taxon>Bacillati</taxon>
        <taxon>Bacillota</taxon>
        <taxon>Negativicutes</taxon>
        <taxon>Selenomonadales</taxon>
        <taxon>Sporomusaceae</taxon>
        <taxon>Pelosinus</taxon>
    </lineage>
</organism>
<gene>
    <name evidence="12" type="ORF">SAMN04490355_101740</name>
</gene>
<evidence type="ECO:0000259" key="10">
    <source>
        <dbReference type="PROSITE" id="PS50112"/>
    </source>
</evidence>
<dbReference type="InterPro" id="IPR003594">
    <property type="entry name" value="HATPase_dom"/>
</dbReference>
<dbReference type="Pfam" id="PF02518">
    <property type="entry name" value="HATPase_c"/>
    <property type="match status" value="1"/>
</dbReference>
<evidence type="ECO:0000256" key="6">
    <source>
        <dbReference type="ARBA" id="ARBA00022777"/>
    </source>
</evidence>
<dbReference type="SMART" id="SM00091">
    <property type="entry name" value="PAS"/>
    <property type="match status" value="2"/>
</dbReference>
<dbReference type="InterPro" id="IPR036890">
    <property type="entry name" value="HATPase_C_sf"/>
</dbReference>
<evidence type="ECO:0000256" key="2">
    <source>
        <dbReference type="ARBA" id="ARBA00012438"/>
    </source>
</evidence>
<dbReference type="Proteomes" id="UP000199520">
    <property type="component" value="Unassembled WGS sequence"/>
</dbReference>
<feature type="domain" description="PAS" evidence="10">
    <location>
        <begin position="21"/>
        <end position="92"/>
    </location>
</feature>
<feature type="domain" description="Histidine kinase" evidence="9">
    <location>
        <begin position="279"/>
        <end position="483"/>
    </location>
</feature>
<evidence type="ECO:0000256" key="5">
    <source>
        <dbReference type="ARBA" id="ARBA00022741"/>
    </source>
</evidence>
<keyword evidence="7" id="KW-0067">ATP-binding</keyword>
<evidence type="ECO:0000256" key="1">
    <source>
        <dbReference type="ARBA" id="ARBA00000085"/>
    </source>
</evidence>
<dbReference type="PRINTS" id="PR00344">
    <property type="entry name" value="BCTRLSENSOR"/>
</dbReference>
<accession>A0A1I4KFP8</accession>
<dbReference type="InterPro" id="IPR035965">
    <property type="entry name" value="PAS-like_dom_sf"/>
</dbReference>
<keyword evidence="8" id="KW-0902">Two-component regulatory system</keyword>
<dbReference type="InterPro" id="IPR000700">
    <property type="entry name" value="PAS-assoc_C"/>
</dbReference>
<dbReference type="RefSeq" id="WP_090936678.1">
    <property type="nucleotide sequence ID" value="NZ_FOTS01000017.1"/>
</dbReference>
<dbReference type="SUPFAM" id="SSF47384">
    <property type="entry name" value="Homodimeric domain of signal transducing histidine kinase"/>
    <property type="match status" value="1"/>
</dbReference>
<dbReference type="AlphaFoldDB" id="A0A1I4KFP8"/>
<comment type="catalytic activity">
    <reaction evidence="1">
        <text>ATP + protein L-histidine = ADP + protein N-phospho-L-histidine.</text>
        <dbReference type="EC" id="2.7.13.3"/>
    </reaction>
</comment>
<dbReference type="Pfam" id="PF00512">
    <property type="entry name" value="HisKA"/>
    <property type="match status" value="1"/>
</dbReference>
<dbReference type="SMART" id="SM00387">
    <property type="entry name" value="HATPase_c"/>
    <property type="match status" value="1"/>
</dbReference>
<dbReference type="SUPFAM" id="SSF55874">
    <property type="entry name" value="ATPase domain of HSP90 chaperone/DNA topoisomerase II/histidine kinase"/>
    <property type="match status" value="1"/>
</dbReference>
<keyword evidence="6" id="KW-0418">Kinase</keyword>
<name>A0A1I4KFP8_9FIRM</name>
<dbReference type="OrthoDB" id="9759607at2"/>
<dbReference type="Gene3D" id="1.10.287.130">
    <property type="match status" value="1"/>
</dbReference>
<feature type="domain" description="PAC" evidence="11">
    <location>
        <begin position="95"/>
        <end position="147"/>
    </location>
</feature>
<dbReference type="CDD" id="cd00130">
    <property type="entry name" value="PAS"/>
    <property type="match status" value="1"/>
</dbReference>
<sequence>MKSHLKQKESFLSNPINLRPYEDKFKSLADNSPDIIIRFDRYLKFIYANPALKTATGILPDQIVGTKLRDFSLSPHDYQFWKSKISKVFETKKSVTFQSKFRTFHNDPFYYHAHLVPELSSSGSIQSVLCTLRNITDLKHAEQDLRRHQERTQNLLNAIPDTLFILDKDGTILDYQASQNLFTRISTTSFKNKNIADLLPHAAPQIMYYFGKALTHNNMQFFQFQDTVNTKVYYYEGRITANNKNDFFLIIRDISSLKQMQQHLTRFDRLHLVGEMAVSIGHEIRNPMTTVRGFLQMFFQKDIFQNYKDLLDLMITEIDHANTIMSEFISLAKNKALTLEPQNLNTLIRSLHPLIQADAMITNKIISLHLEPIPDFPIDDKEISQLILHLARNGLEAMPPRSILYIYTFLEAGKVVLAIKDQGSGIAPEHEEKLVTPFFSTKENQLGLGLAISYNIAARHNAEIMFDTSPLGTTFYVRFNMPPCE</sequence>
<evidence type="ECO:0000256" key="8">
    <source>
        <dbReference type="ARBA" id="ARBA00023012"/>
    </source>
</evidence>
<dbReference type="STRING" id="1123291.SAMN04490355_101740"/>
<dbReference type="GO" id="GO:0005524">
    <property type="term" value="F:ATP binding"/>
    <property type="evidence" value="ECO:0007669"/>
    <property type="project" value="UniProtKB-KW"/>
</dbReference>
<evidence type="ECO:0000256" key="7">
    <source>
        <dbReference type="ARBA" id="ARBA00022840"/>
    </source>
</evidence>
<evidence type="ECO:0000259" key="11">
    <source>
        <dbReference type="PROSITE" id="PS50113"/>
    </source>
</evidence>
<proteinExistence type="predicted"/>
<dbReference type="EC" id="2.7.13.3" evidence="2"/>
<keyword evidence="5" id="KW-0547">Nucleotide-binding</keyword>
<evidence type="ECO:0000256" key="3">
    <source>
        <dbReference type="ARBA" id="ARBA00022553"/>
    </source>
</evidence>
<evidence type="ECO:0000313" key="12">
    <source>
        <dbReference type="EMBL" id="SFL77441.1"/>
    </source>
</evidence>
<evidence type="ECO:0000256" key="4">
    <source>
        <dbReference type="ARBA" id="ARBA00022679"/>
    </source>
</evidence>
<dbReference type="PANTHER" id="PTHR43065">
    <property type="entry name" value="SENSOR HISTIDINE KINASE"/>
    <property type="match status" value="1"/>
</dbReference>
<keyword evidence="3" id="KW-0597">Phosphoprotein</keyword>
<dbReference type="EMBL" id="FOTS01000017">
    <property type="protein sequence ID" value="SFL77441.1"/>
    <property type="molecule type" value="Genomic_DNA"/>
</dbReference>
<dbReference type="PROSITE" id="PS50109">
    <property type="entry name" value="HIS_KIN"/>
    <property type="match status" value="1"/>
</dbReference>
<dbReference type="Pfam" id="PF08448">
    <property type="entry name" value="PAS_4"/>
    <property type="match status" value="1"/>
</dbReference>
<dbReference type="InterPro" id="IPR013656">
    <property type="entry name" value="PAS_4"/>
</dbReference>
<dbReference type="Gene3D" id="3.30.565.10">
    <property type="entry name" value="Histidine kinase-like ATPase, C-terminal domain"/>
    <property type="match status" value="1"/>
</dbReference>
<dbReference type="GO" id="GO:0000155">
    <property type="term" value="F:phosphorelay sensor kinase activity"/>
    <property type="evidence" value="ECO:0007669"/>
    <property type="project" value="InterPro"/>
</dbReference>
<dbReference type="InterPro" id="IPR004358">
    <property type="entry name" value="Sig_transdc_His_kin-like_C"/>
</dbReference>
<keyword evidence="4" id="KW-0808">Transferase</keyword>
<dbReference type="InterPro" id="IPR000014">
    <property type="entry name" value="PAS"/>
</dbReference>
<dbReference type="PROSITE" id="PS50112">
    <property type="entry name" value="PAS"/>
    <property type="match status" value="1"/>
</dbReference>
<reference evidence="13" key="1">
    <citation type="submission" date="2016-10" db="EMBL/GenBank/DDBJ databases">
        <authorList>
            <person name="Varghese N."/>
            <person name="Submissions S."/>
        </authorList>
    </citation>
    <scope>NUCLEOTIDE SEQUENCE [LARGE SCALE GENOMIC DNA]</scope>
    <source>
        <strain evidence="13">DSM 13327</strain>
    </source>
</reference>
<dbReference type="NCBIfam" id="TIGR00229">
    <property type="entry name" value="sensory_box"/>
    <property type="match status" value="1"/>
</dbReference>
<dbReference type="InterPro" id="IPR003661">
    <property type="entry name" value="HisK_dim/P_dom"/>
</dbReference>
<evidence type="ECO:0000259" key="9">
    <source>
        <dbReference type="PROSITE" id="PS50109"/>
    </source>
</evidence>
<evidence type="ECO:0000313" key="13">
    <source>
        <dbReference type="Proteomes" id="UP000199520"/>
    </source>
</evidence>
<dbReference type="SUPFAM" id="SSF55785">
    <property type="entry name" value="PYP-like sensor domain (PAS domain)"/>
    <property type="match status" value="2"/>
</dbReference>
<dbReference type="PROSITE" id="PS50113">
    <property type="entry name" value="PAC"/>
    <property type="match status" value="1"/>
</dbReference>
<dbReference type="PANTHER" id="PTHR43065:SF46">
    <property type="entry name" value="C4-DICARBOXYLATE TRANSPORT SENSOR PROTEIN DCTB"/>
    <property type="match status" value="1"/>
</dbReference>
<dbReference type="CDD" id="cd00082">
    <property type="entry name" value="HisKA"/>
    <property type="match status" value="1"/>
</dbReference>
<dbReference type="InterPro" id="IPR005467">
    <property type="entry name" value="His_kinase_dom"/>
</dbReference>
<dbReference type="InterPro" id="IPR036097">
    <property type="entry name" value="HisK_dim/P_sf"/>
</dbReference>
<dbReference type="SMART" id="SM00388">
    <property type="entry name" value="HisKA"/>
    <property type="match status" value="1"/>
</dbReference>